<dbReference type="Gene3D" id="3.40.50.620">
    <property type="entry name" value="HUPs"/>
    <property type="match status" value="1"/>
</dbReference>
<evidence type="ECO:0008006" key="3">
    <source>
        <dbReference type="Google" id="ProtNLM"/>
    </source>
</evidence>
<gene>
    <name evidence="1" type="ORF">DF213_08670</name>
</gene>
<reference evidence="1 2" key="1">
    <citation type="submission" date="2018-05" db="EMBL/GenBank/DDBJ databases">
        <title>Genomic diversity of pathogens causing Blackleg of Potato in Pakistan.</title>
        <authorList>
            <person name="Sarfraz S."/>
            <person name="Riaz K."/>
            <person name="Oulghazi S."/>
            <person name="Cigna J."/>
            <person name="Sahi S.T."/>
            <person name="Khan S.H."/>
            <person name="Hameed A."/>
            <person name="Faure D."/>
        </authorList>
    </citation>
    <scope>NUCLEOTIDE SEQUENCE [LARGE SCALE GENOMIC DNA]</scope>
    <source>
        <strain evidence="1 2">SS70</strain>
    </source>
</reference>
<dbReference type="Proteomes" id="UP000245055">
    <property type="component" value="Unassembled WGS sequence"/>
</dbReference>
<evidence type="ECO:0000313" key="2">
    <source>
        <dbReference type="Proteomes" id="UP000245055"/>
    </source>
</evidence>
<dbReference type="AlphaFoldDB" id="A0AAX1C7S6"/>
<evidence type="ECO:0000313" key="1">
    <source>
        <dbReference type="EMBL" id="PWD74156.1"/>
    </source>
</evidence>
<dbReference type="EMBL" id="QESZ01000011">
    <property type="protein sequence ID" value="PWD74156.1"/>
    <property type="molecule type" value="Genomic_DNA"/>
</dbReference>
<dbReference type="SUPFAM" id="SSF52402">
    <property type="entry name" value="Adenine nucleotide alpha hydrolases-like"/>
    <property type="match status" value="1"/>
</dbReference>
<comment type="caution">
    <text evidence="1">The sequence shown here is derived from an EMBL/GenBank/DDBJ whole genome shotgun (WGS) entry which is preliminary data.</text>
</comment>
<organism evidence="1 2">
    <name type="scientific">Dickeya dianthicola</name>
    <dbReference type="NCBI Taxonomy" id="204039"/>
    <lineage>
        <taxon>Bacteria</taxon>
        <taxon>Pseudomonadati</taxon>
        <taxon>Pseudomonadota</taxon>
        <taxon>Gammaproteobacteria</taxon>
        <taxon>Enterobacterales</taxon>
        <taxon>Pectobacteriaceae</taxon>
        <taxon>Dickeya</taxon>
    </lineage>
</organism>
<proteinExistence type="predicted"/>
<dbReference type="InterPro" id="IPR014729">
    <property type="entry name" value="Rossmann-like_a/b/a_fold"/>
</dbReference>
<protein>
    <recommendedName>
        <fullName evidence="3">tRNA(Ile)-lysidine synthase TilS/MesJ</fullName>
    </recommendedName>
</protein>
<accession>A0AAX1C7S6</accession>
<sequence length="381" mass="43439">MLDVLIRNQIPWSSVSIYQLSENGDKLELCSGLEKLIKDFNSSELLLYFNRNVNPFKFNIKEFHVVNSDNDNNESTEYIYQQMINDNSSTKNYLKKMTPDECKTVIADRVGETIKEYLPQRAKLVVGVSGGGDSNALLHGLSQLGESIEIHPVIIKGIPDWDKGVPRAIELCRHYHLPLRIFEESDVKALLGIPPDSEGLIERYERHFPGDDFEFLGTLLIRLALTKYAREIGSTFISTGLNLEDILCENMFRISNGLKPASGPTRNIGDITLVYPLWLCPKRIIDGCFPKYSLDNYDARYPCFSLGRNMYYSIVYTLQSTYPAFAEQLARGLSQLAEKDPVTYHLDEDLGFYVERLVPLKLRRQFHNMLKDTSGITVDTL</sequence>
<name>A0AAX1C7S6_9GAMM</name>